<feature type="region of interest" description="Disordered" evidence="2">
    <location>
        <begin position="163"/>
        <end position="187"/>
    </location>
</feature>
<dbReference type="Proteomes" id="UP000324974">
    <property type="component" value="Chromosome"/>
</dbReference>
<organism evidence="3 4">
    <name type="scientific">Limnoglobus roseus</name>
    <dbReference type="NCBI Taxonomy" id="2598579"/>
    <lineage>
        <taxon>Bacteria</taxon>
        <taxon>Pseudomonadati</taxon>
        <taxon>Planctomycetota</taxon>
        <taxon>Planctomycetia</taxon>
        <taxon>Gemmatales</taxon>
        <taxon>Gemmataceae</taxon>
        <taxon>Limnoglobus</taxon>
    </lineage>
</organism>
<dbReference type="KEGG" id="lrs:PX52LOC_01836"/>
<evidence type="ECO:0000256" key="2">
    <source>
        <dbReference type="SAM" id="MobiDB-lite"/>
    </source>
</evidence>
<evidence type="ECO:0000313" key="3">
    <source>
        <dbReference type="EMBL" id="QEL14935.1"/>
    </source>
</evidence>
<dbReference type="OrthoDB" id="281249at2"/>
<keyword evidence="4" id="KW-1185">Reference proteome</keyword>
<protein>
    <submittedName>
        <fullName evidence="3">Uncharacterized protein</fullName>
    </submittedName>
</protein>
<proteinExistence type="predicted"/>
<reference evidence="4" key="1">
    <citation type="submission" date="2019-08" db="EMBL/GenBank/DDBJ databases">
        <title>Limnoglobus roseus gen. nov., sp. nov., a novel freshwater planctomycete with a giant genome from the family Gemmataceae.</title>
        <authorList>
            <person name="Kulichevskaya I.S."/>
            <person name="Naumoff D.G."/>
            <person name="Miroshnikov K."/>
            <person name="Ivanova A."/>
            <person name="Philippov D.A."/>
            <person name="Hakobyan A."/>
            <person name="Rijpstra I.C."/>
            <person name="Sinninghe Damste J.S."/>
            <person name="Liesack W."/>
            <person name="Dedysh S.N."/>
        </authorList>
    </citation>
    <scope>NUCLEOTIDE SEQUENCE [LARGE SCALE GENOMIC DNA]</scope>
    <source>
        <strain evidence="4">PX52</strain>
    </source>
</reference>
<keyword evidence="1" id="KW-0175">Coiled coil</keyword>
<evidence type="ECO:0000313" key="4">
    <source>
        <dbReference type="Proteomes" id="UP000324974"/>
    </source>
</evidence>
<dbReference type="AlphaFoldDB" id="A0A5C1A8U2"/>
<sequence length="187" mass="20926">MASGADVRSIDALRDWLIALGNYRSSIMEVQSGLDMEIRRAFDWLEDQGKRWKTAVKDCEEEVLQAKNALASRKFTDSTGRMPDTTVQERDLRRAKARLEQAEEQVAKCRSWLMKLPKIIEENFTGSTRRLRTIVEADMPGAMAGLERKIAILDSYAELQPDFAPAPSTANLSSGNAKPAEPPKESP</sequence>
<feature type="coiled-coil region" evidence="1">
    <location>
        <begin position="85"/>
        <end position="112"/>
    </location>
</feature>
<name>A0A5C1A8U2_9BACT</name>
<evidence type="ECO:0000256" key="1">
    <source>
        <dbReference type="SAM" id="Coils"/>
    </source>
</evidence>
<dbReference type="RefSeq" id="WP_149109791.1">
    <property type="nucleotide sequence ID" value="NZ_CP042425.1"/>
</dbReference>
<gene>
    <name evidence="3" type="ORF">PX52LOC_01836</name>
</gene>
<dbReference type="EMBL" id="CP042425">
    <property type="protein sequence ID" value="QEL14935.1"/>
    <property type="molecule type" value="Genomic_DNA"/>
</dbReference>
<accession>A0A5C1A8U2</accession>